<dbReference type="RefSeq" id="WP_184865456.1">
    <property type="nucleotide sequence ID" value="NZ_BAAAWY010000014.1"/>
</dbReference>
<keyword evidence="5" id="KW-1185">Reference proteome</keyword>
<evidence type="ECO:0000313" key="4">
    <source>
        <dbReference type="EMBL" id="MBB5893883.1"/>
    </source>
</evidence>
<keyword evidence="2" id="KW-1133">Transmembrane helix</keyword>
<feature type="compositionally biased region" description="Gly residues" evidence="1">
    <location>
        <begin position="126"/>
        <end position="136"/>
    </location>
</feature>
<name>A0A7W9KKA2_9PSEU</name>
<gene>
    <name evidence="4" type="ORF">BJ998_005079</name>
</gene>
<proteinExistence type="predicted"/>
<dbReference type="Proteomes" id="UP000585638">
    <property type="component" value="Unassembled WGS sequence"/>
</dbReference>
<keyword evidence="2" id="KW-0472">Membrane</keyword>
<feature type="transmembrane region" description="Helical" evidence="2">
    <location>
        <begin position="175"/>
        <end position="196"/>
    </location>
</feature>
<dbReference type="AlphaFoldDB" id="A0A7W9KKA2"/>
<reference evidence="4 5" key="1">
    <citation type="submission" date="2020-08" db="EMBL/GenBank/DDBJ databases">
        <title>Sequencing the genomes of 1000 actinobacteria strains.</title>
        <authorList>
            <person name="Klenk H.-P."/>
        </authorList>
    </citation>
    <scope>NUCLEOTIDE SEQUENCE [LARGE SCALE GENOMIC DNA]</scope>
    <source>
        <strain evidence="4 5">DSM 43851</strain>
    </source>
</reference>
<feature type="region of interest" description="Disordered" evidence="1">
    <location>
        <begin position="123"/>
        <end position="174"/>
    </location>
</feature>
<evidence type="ECO:0000256" key="3">
    <source>
        <dbReference type="SAM" id="SignalP"/>
    </source>
</evidence>
<keyword evidence="3" id="KW-0732">Signal</keyword>
<evidence type="ECO:0000256" key="2">
    <source>
        <dbReference type="SAM" id="Phobius"/>
    </source>
</evidence>
<evidence type="ECO:0000256" key="1">
    <source>
        <dbReference type="SAM" id="MobiDB-lite"/>
    </source>
</evidence>
<protein>
    <recommendedName>
        <fullName evidence="6">LPXTG-motif cell wall-anchored protein</fullName>
    </recommendedName>
</protein>
<comment type="caution">
    <text evidence="4">The sequence shown here is derived from an EMBL/GenBank/DDBJ whole genome shotgun (WGS) entry which is preliminary data.</text>
</comment>
<accession>A0A7W9KKA2</accession>
<dbReference type="EMBL" id="JACHIR010000001">
    <property type="protein sequence ID" value="MBB5893883.1"/>
    <property type="molecule type" value="Genomic_DNA"/>
</dbReference>
<organism evidence="4 5">
    <name type="scientific">Kutzneria kofuensis</name>
    <dbReference type="NCBI Taxonomy" id="103725"/>
    <lineage>
        <taxon>Bacteria</taxon>
        <taxon>Bacillati</taxon>
        <taxon>Actinomycetota</taxon>
        <taxon>Actinomycetes</taxon>
        <taxon>Pseudonocardiales</taxon>
        <taxon>Pseudonocardiaceae</taxon>
        <taxon>Kutzneria</taxon>
    </lineage>
</organism>
<feature type="chain" id="PRO_5031212288" description="LPXTG-motif cell wall-anchored protein" evidence="3">
    <location>
        <begin position="28"/>
        <end position="207"/>
    </location>
</feature>
<feature type="compositionally biased region" description="Low complexity" evidence="1">
    <location>
        <begin position="137"/>
        <end position="153"/>
    </location>
</feature>
<sequence>MVVTRVIAASAALAAFTIVAVAPAAYADTSNSRNNGDASLKIEPSQRSYHGGDMIKLDARCDSDRADIAVSAALDNVKEWIRTGRRDFNLQATARVRGDVRSGNFEIAFRCGNQKISVTINVDNGNRGGGRGGGGTTTTTNTTTSTTVDTSTTMVYPSGAPQTGGEGPSDTGSGLLTLAELGGVVLVAGAGVGVAVNRRRRLAVQRG</sequence>
<evidence type="ECO:0000313" key="5">
    <source>
        <dbReference type="Proteomes" id="UP000585638"/>
    </source>
</evidence>
<feature type="signal peptide" evidence="3">
    <location>
        <begin position="1"/>
        <end position="27"/>
    </location>
</feature>
<keyword evidence="2" id="KW-0812">Transmembrane</keyword>
<evidence type="ECO:0008006" key="6">
    <source>
        <dbReference type="Google" id="ProtNLM"/>
    </source>
</evidence>